<dbReference type="AlphaFoldDB" id="A0A9J6GA05"/>
<organism evidence="2 3">
    <name type="scientific">Haemaphysalis longicornis</name>
    <name type="common">Bush tick</name>
    <dbReference type="NCBI Taxonomy" id="44386"/>
    <lineage>
        <taxon>Eukaryota</taxon>
        <taxon>Metazoa</taxon>
        <taxon>Ecdysozoa</taxon>
        <taxon>Arthropoda</taxon>
        <taxon>Chelicerata</taxon>
        <taxon>Arachnida</taxon>
        <taxon>Acari</taxon>
        <taxon>Parasitiformes</taxon>
        <taxon>Ixodida</taxon>
        <taxon>Ixodoidea</taxon>
        <taxon>Ixodidae</taxon>
        <taxon>Haemaphysalinae</taxon>
        <taxon>Haemaphysalis</taxon>
    </lineage>
</organism>
<dbReference type="Proteomes" id="UP000821853">
    <property type="component" value="Chromosome 5"/>
</dbReference>
<sequence>MHQDHFYVKKSGVCIGSSIAPALSDIYLASFDKRLEGQLKDLGVVKVLRYVDNYLVLVTTADTDLPKRASEIVKHFILVSDGLYFTYEIPQHNRLQFLDLNLSISSNHICWQYEPRSKEGLLRFNSAH</sequence>
<dbReference type="PANTHER" id="PTHR21301:SF10">
    <property type="entry name" value="REVERSE TRANSCRIPTASE DOMAIN-CONTAINING PROTEIN"/>
    <property type="match status" value="1"/>
</dbReference>
<evidence type="ECO:0000259" key="1">
    <source>
        <dbReference type="PROSITE" id="PS50878"/>
    </source>
</evidence>
<evidence type="ECO:0000313" key="3">
    <source>
        <dbReference type="Proteomes" id="UP000821853"/>
    </source>
</evidence>
<proteinExistence type="predicted"/>
<gene>
    <name evidence="2" type="ORF">HPB48_021041</name>
</gene>
<dbReference type="OrthoDB" id="6514472at2759"/>
<dbReference type="PROSITE" id="PS50878">
    <property type="entry name" value="RT_POL"/>
    <property type="match status" value="1"/>
</dbReference>
<dbReference type="InterPro" id="IPR000477">
    <property type="entry name" value="RT_dom"/>
</dbReference>
<accession>A0A9J6GA05</accession>
<feature type="domain" description="Reverse transcriptase" evidence="1">
    <location>
        <begin position="1"/>
        <end position="102"/>
    </location>
</feature>
<protein>
    <recommendedName>
        <fullName evidence="1">Reverse transcriptase domain-containing protein</fullName>
    </recommendedName>
</protein>
<dbReference type="VEuPathDB" id="VectorBase:HLOH_054370"/>
<name>A0A9J6GA05_HAELO</name>
<dbReference type="EMBL" id="JABSTR010000007">
    <property type="protein sequence ID" value="KAH9375254.1"/>
    <property type="molecule type" value="Genomic_DNA"/>
</dbReference>
<dbReference type="PANTHER" id="PTHR21301">
    <property type="entry name" value="REVERSE TRANSCRIPTASE"/>
    <property type="match status" value="1"/>
</dbReference>
<reference evidence="2 3" key="1">
    <citation type="journal article" date="2020" name="Cell">
        <title>Large-Scale Comparative Analyses of Tick Genomes Elucidate Their Genetic Diversity and Vector Capacities.</title>
        <authorList>
            <consortium name="Tick Genome and Microbiome Consortium (TIGMIC)"/>
            <person name="Jia N."/>
            <person name="Wang J."/>
            <person name="Shi W."/>
            <person name="Du L."/>
            <person name="Sun Y."/>
            <person name="Zhan W."/>
            <person name="Jiang J.F."/>
            <person name="Wang Q."/>
            <person name="Zhang B."/>
            <person name="Ji P."/>
            <person name="Bell-Sakyi L."/>
            <person name="Cui X.M."/>
            <person name="Yuan T.T."/>
            <person name="Jiang B.G."/>
            <person name="Yang W.F."/>
            <person name="Lam T.T."/>
            <person name="Chang Q.C."/>
            <person name="Ding S.J."/>
            <person name="Wang X.J."/>
            <person name="Zhu J.G."/>
            <person name="Ruan X.D."/>
            <person name="Zhao L."/>
            <person name="Wei J.T."/>
            <person name="Ye R.Z."/>
            <person name="Que T.C."/>
            <person name="Du C.H."/>
            <person name="Zhou Y.H."/>
            <person name="Cheng J.X."/>
            <person name="Dai P.F."/>
            <person name="Guo W.B."/>
            <person name="Han X.H."/>
            <person name="Huang E.J."/>
            <person name="Li L.F."/>
            <person name="Wei W."/>
            <person name="Gao Y.C."/>
            <person name="Liu J.Z."/>
            <person name="Shao H.Z."/>
            <person name="Wang X."/>
            <person name="Wang C.C."/>
            <person name="Yang T.C."/>
            <person name="Huo Q.B."/>
            <person name="Li W."/>
            <person name="Chen H.Y."/>
            <person name="Chen S.E."/>
            <person name="Zhou L.G."/>
            <person name="Ni X.B."/>
            <person name="Tian J.H."/>
            <person name="Sheng Y."/>
            <person name="Liu T."/>
            <person name="Pan Y.S."/>
            <person name="Xia L.Y."/>
            <person name="Li J."/>
            <person name="Zhao F."/>
            <person name="Cao W.C."/>
        </authorList>
    </citation>
    <scope>NUCLEOTIDE SEQUENCE [LARGE SCALE GENOMIC DNA]</scope>
    <source>
        <strain evidence="2">HaeL-2018</strain>
    </source>
</reference>
<evidence type="ECO:0000313" key="2">
    <source>
        <dbReference type="EMBL" id="KAH9375254.1"/>
    </source>
</evidence>
<comment type="caution">
    <text evidence="2">The sequence shown here is derived from an EMBL/GenBank/DDBJ whole genome shotgun (WGS) entry which is preliminary data.</text>
</comment>
<keyword evidence="3" id="KW-1185">Reference proteome</keyword>